<dbReference type="Gene3D" id="1.10.10.10">
    <property type="entry name" value="Winged helix-like DNA-binding domain superfamily/Winged helix DNA-binding domain"/>
    <property type="match status" value="1"/>
</dbReference>
<dbReference type="PANTHER" id="PTHR34293:SF1">
    <property type="entry name" value="HTH-TYPE TRANSCRIPTIONAL REGULATOR TRMBL2"/>
    <property type="match status" value="1"/>
</dbReference>
<protein>
    <submittedName>
        <fullName evidence="2">Response regulator transcription factor</fullName>
    </submittedName>
</protein>
<dbReference type="EMBL" id="JBHSNZ010000002">
    <property type="protein sequence ID" value="MFC5806538.1"/>
    <property type="molecule type" value="Genomic_DNA"/>
</dbReference>
<evidence type="ECO:0000313" key="3">
    <source>
        <dbReference type="Proteomes" id="UP001596112"/>
    </source>
</evidence>
<dbReference type="Pfam" id="PF00196">
    <property type="entry name" value="GerE"/>
    <property type="match status" value="1"/>
</dbReference>
<dbReference type="RefSeq" id="WP_236580027.1">
    <property type="nucleotide sequence ID" value="NZ_JAQOSL010000001.1"/>
</dbReference>
<name>A0ABW1B1H7_9ACTN</name>
<dbReference type="Proteomes" id="UP001596112">
    <property type="component" value="Unassembled WGS sequence"/>
</dbReference>
<sequence>MRIEAAGLDLRVYSWVLSHDRLDIVAMASDLGINEVDVIRVVHHLTDQYLLSAPASAPDQVRVVPPDIAVARRSAPLEASIRERQRELEQIRRDFDRFTEIYQPSAGSTGILMEVVHDHEVVRGMLTRASAECSSEVLSCQPGDGVRSPATLRESLARDRALLERGIKMRTLHQHTARFHGPTQAYVATTRALGAEYRTAHELFGRLIVFDDTIAFLPTVNDTWGAVVIREPNAVAYLSQLFEQTWTHATVFEDAAAGGLEDVAREIDQTLLRLLAAGLKDEAIARRLGMSLRTVRRRIADILDRLGAESRFQAAVIATRRGLLDADRST</sequence>
<dbReference type="CDD" id="cd06170">
    <property type="entry name" value="LuxR_C_like"/>
    <property type="match status" value="1"/>
</dbReference>
<dbReference type="SMART" id="SM00421">
    <property type="entry name" value="HTH_LUXR"/>
    <property type="match status" value="1"/>
</dbReference>
<comment type="caution">
    <text evidence="2">The sequence shown here is derived from an EMBL/GenBank/DDBJ whole genome shotgun (WGS) entry which is preliminary data.</text>
</comment>
<keyword evidence="3" id="KW-1185">Reference proteome</keyword>
<feature type="domain" description="HTH luxR-type" evidence="1">
    <location>
        <begin position="256"/>
        <end position="322"/>
    </location>
</feature>
<proteinExistence type="predicted"/>
<gene>
    <name evidence="2" type="ORF">ACFQGO_03295</name>
</gene>
<evidence type="ECO:0000313" key="2">
    <source>
        <dbReference type="EMBL" id="MFC5806538.1"/>
    </source>
</evidence>
<dbReference type="PROSITE" id="PS50043">
    <property type="entry name" value="HTH_LUXR_2"/>
    <property type="match status" value="1"/>
</dbReference>
<dbReference type="InterPro" id="IPR016032">
    <property type="entry name" value="Sig_transdc_resp-reg_C-effctor"/>
</dbReference>
<dbReference type="InterPro" id="IPR036388">
    <property type="entry name" value="WH-like_DNA-bd_sf"/>
</dbReference>
<dbReference type="SUPFAM" id="SSF46894">
    <property type="entry name" value="C-terminal effector domain of the bipartite response regulators"/>
    <property type="match status" value="1"/>
</dbReference>
<dbReference type="PANTHER" id="PTHR34293">
    <property type="entry name" value="HTH-TYPE TRANSCRIPTIONAL REGULATOR TRMBL2"/>
    <property type="match status" value="1"/>
</dbReference>
<organism evidence="2 3">
    <name type="scientific">Streptomyces heilongjiangensis</name>
    <dbReference type="NCBI Taxonomy" id="945052"/>
    <lineage>
        <taxon>Bacteria</taxon>
        <taxon>Bacillati</taxon>
        <taxon>Actinomycetota</taxon>
        <taxon>Actinomycetes</taxon>
        <taxon>Kitasatosporales</taxon>
        <taxon>Streptomycetaceae</taxon>
        <taxon>Streptomyces</taxon>
    </lineage>
</organism>
<evidence type="ECO:0000259" key="1">
    <source>
        <dbReference type="PROSITE" id="PS50043"/>
    </source>
</evidence>
<dbReference type="InterPro" id="IPR051797">
    <property type="entry name" value="TrmB-like"/>
</dbReference>
<dbReference type="InterPro" id="IPR000792">
    <property type="entry name" value="Tscrpt_reg_LuxR_C"/>
</dbReference>
<reference evidence="3" key="1">
    <citation type="journal article" date="2019" name="Int. J. Syst. Evol. Microbiol.">
        <title>The Global Catalogue of Microorganisms (GCM) 10K type strain sequencing project: providing services to taxonomists for standard genome sequencing and annotation.</title>
        <authorList>
            <consortium name="The Broad Institute Genomics Platform"/>
            <consortium name="The Broad Institute Genome Sequencing Center for Infectious Disease"/>
            <person name="Wu L."/>
            <person name="Ma J."/>
        </authorList>
    </citation>
    <scope>NUCLEOTIDE SEQUENCE [LARGE SCALE GENOMIC DNA]</scope>
    <source>
        <strain evidence="3">JCM 9918</strain>
    </source>
</reference>
<accession>A0ABW1B1H7</accession>